<name>A0A841H121_9BACT</name>
<dbReference type="AlphaFoldDB" id="A0A841H121"/>
<dbReference type="EMBL" id="JACHIA010000010">
    <property type="protein sequence ID" value="MBB6071703.1"/>
    <property type="molecule type" value="Genomic_DNA"/>
</dbReference>
<feature type="signal peptide" evidence="1">
    <location>
        <begin position="1"/>
        <end position="18"/>
    </location>
</feature>
<evidence type="ECO:0000256" key="1">
    <source>
        <dbReference type="SAM" id="SignalP"/>
    </source>
</evidence>
<evidence type="ECO:0000313" key="3">
    <source>
        <dbReference type="Proteomes" id="UP000582837"/>
    </source>
</evidence>
<evidence type="ECO:0008006" key="4">
    <source>
        <dbReference type="Google" id="ProtNLM"/>
    </source>
</evidence>
<gene>
    <name evidence="2" type="ORF">HNQ61_003342</name>
</gene>
<evidence type="ECO:0000313" key="2">
    <source>
        <dbReference type="EMBL" id="MBB6071703.1"/>
    </source>
</evidence>
<dbReference type="Proteomes" id="UP000582837">
    <property type="component" value="Unassembled WGS sequence"/>
</dbReference>
<reference evidence="2 3" key="1">
    <citation type="submission" date="2020-08" db="EMBL/GenBank/DDBJ databases">
        <title>Genomic Encyclopedia of Type Strains, Phase IV (KMG-IV): sequencing the most valuable type-strain genomes for metagenomic binning, comparative biology and taxonomic classification.</title>
        <authorList>
            <person name="Goeker M."/>
        </authorList>
    </citation>
    <scope>NUCLEOTIDE SEQUENCE [LARGE SCALE GENOMIC DNA]</scope>
    <source>
        <strain evidence="2 3">DSM 29007</strain>
    </source>
</reference>
<organism evidence="2 3">
    <name type="scientific">Longimicrobium terrae</name>
    <dbReference type="NCBI Taxonomy" id="1639882"/>
    <lineage>
        <taxon>Bacteria</taxon>
        <taxon>Pseudomonadati</taxon>
        <taxon>Gemmatimonadota</taxon>
        <taxon>Longimicrobiia</taxon>
        <taxon>Longimicrobiales</taxon>
        <taxon>Longimicrobiaceae</taxon>
        <taxon>Longimicrobium</taxon>
    </lineage>
</organism>
<keyword evidence="1" id="KW-0732">Signal</keyword>
<dbReference type="PROSITE" id="PS51257">
    <property type="entry name" value="PROKAR_LIPOPROTEIN"/>
    <property type="match status" value="1"/>
</dbReference>
<keyword evidence="3" id="KW-1185">Reference proteome</keyword>
<sequence length="132" mass="14103">MRGFGLRLAGLLTAFVMAGCAGNQNGEGDTPPQVLQVTIQNDGAITQQPRINLVPEGGGAMTILVGRLTTLGVETLTVRRPDLGGTYRLQAQATGGYTVNSPIFSTRGNERLFWDLRRNVVSVRSLTDDSAQ</sequence>
<dbReference type="RefSeq" id="WP_170032403.1">
    <property type="nucleotide sequence ID" value="NZ_JABDTL010000001.1"/>
</dbReference>
<accession>A0A841H121</accession>
<proteinExistence type="predicted"/>
<comment type="caution">
    <text evidence="2">The sequence shown here is derived from an EMBL/GenBank/DDBJ whole genome shotgun (WGS) entry which is preliminary data.</text>
</comment>
<protein>
    <recommendedName>
        <fullName evidence="4">Carboxypeptidase regulatory-like domain-containing protein</fullName>
    </recommendedName>
</protein>
<feature type="chain" id="PRO_5033054315" description="Carboxypeptidase regulatory-like domain-containing protein" evidence="1">
    <location>
        <begin position="19"/>
        <end position="132"/>
    </location>
</feature>